<reference evidence="2" key="1">
    <citation type="submission" date="2023-06" db="EMBL/GenBank/DDBJ databases">
        <title>Genomic analysis of the entomopathogenic nematode Steinernema hermaphroditum.</title>
        <authorList>
            <person name="Schwarz E.M."/>
            <person name="Heppert J.K."/>
            <person name="Baniya A."/>
            <person name="Schwartz H.T."/>
            <person name="Tan C.-H."/>
            <person name="Antoshechkin I."/>
            <person name="Sternberg P.W."/>
            <person name="Goodrich-Blair H."/>
            <person name="Dillman A.R."/>
        </authorList>
    </citation>
    <scope>NUCLEOTIDE SEQUENCE</scope>
    <source>
        <strain evidence="2">PS9179</strain>
        <tissue evidence="2">Whole animal</tissue>
    </source>
</reference>
<proteinExistence type="predicted"/>
<organism evidence="2 3">
    <name type="scientific">Steinernema hermaphroditum</name>
    <dbReference type="NCBI Taxonomy" id="289476"/>
    <lineage>
        <taxon>Eukaryota</taxon>
        <taxon>Metazoa</taxon>
        <taxon>Ecdysozoa</taxon>
        <taxon>Nematoda</taxon>
        <taxon>Chromadorea</taxon>
        <taxon>Rhabditida</taxon>
        <taxon>Tylenchina</taxon>
        <taxon>Panagrolaimomorpha</taxon>
        <taxon>Strongyloidoidea</taxon>
        <taxon>Steinernematidae</taxon>
        <taxon>Steinernema</taxon>
    </lineage>
</organism>
<feature type="signal peptide" evidence="1">
    <location>
        <begin position="1"/>
        <end position="17"/>
    </location>
</feature>
<dbReference type="Proteomes" id="UP001175271">
    <property type="component" value="Unassembled WGS sequence"/>
</dbReference>
<evidence type="ECO:0000313" key="2">
    <source>
        <dbReference type="EMBL" id="KAK0417252.1"/>
    </source>
</evidence>
<name>A0AA39I696_9BILA</name>
<evidence type="ECO:0000313" key="3">
    <source>
        <dbReference type="Proteomes" id="UP001175271"/>
    </source>
</evidence>
<dbReference type="EMBL" id="JAUCMV010000002">
    <property type="protein sequence ID" value="KAK0417252.1"/>
    <property type="molecule type" value="Genomic_DNA"/>
</dbReference>
<gene>
    <name evidence="2" type="ORF">QR680_012906</name>
</gene>
<evidence type="ECO:0000256" key="1">
    <source>
        <dbReference type="SAM" id="SignalP"/>
    </source>
</evidence>
<protein>
    <recommendedName>
        <fullName evidence="4">Secreted protein</fullName>
    </recommendedName>
</protein>
<dbReference type="AlphaFoldDB" id="A0AA39I696"/>
<comment type="caution">
    <text evidence="2">The sequence shown here is derived from an EMBL/GenBank/DDBJ whole genome shotgun (WGS) entry which is preliminary data.</text>
</comment>
<sequence>MNPTLLLAALILHLASGDVFSDPSSPFGFHPSFSFGHVFFAPMKKQFEPAVDEPAPPQTDAVPLECASGMQVLVSNWEWENCIFSHSTFDSLMRHHFSRPMCIHRFCTESTAAPLLAPRPKPFAFF</sequence>
<evidence type="ECO:0008006" key="4">
    <source>
        <dbReference type="Google" id="ProtNLM"/>
    </source>
</evidence>
<keyword evidence="1" id="KW-0732">Signal</keyword>
<accession>A0AA39I696</accession>
<keyword evidence="3" id="KW-1185">Reference proteome</keyword>
<feature type="chain" id="PRO_5041457275" description="Secreted protein" evidence="1">
    <location>
        <begin position="18"/>
        <end position="126"/>
    </location>
</feature>